<dbReference type="AlphaFoldDB" id="A0AAD7RDR4"/>
<reference evidence="1" key="1">
    <citation type="journal article" date="2023" name="Science">
        <title>Genome structures resolve the early diversification of teleost fishes.</title>
        <authorList>
            <person name="Parey E."/>
            <person name="Louis A."/>
            <person name="Montfort J."/>
            <person name="Bouchez O."/>
            <person name="Roques C."/>
            <person name="Iampietro C."/>
            <person name="Lluch J."/>
            <person name="Castinel A."/>
            <person name="Donnadieu C."/>
            <person name="Desvignes T."/>
            <person name="Floi Bucao C."/>
            <person name="Jouanno E."/>
            <person name="Wen M."/>
            <person name="Mejri S."/>
            <person name="Dirks R."/>
            <person name="Jansen H."/>
            <person name="Henkel C."/>
            <person name="Chen W.J."/>
            <person name="Zahm M."/>
            <person name="Cabau C."/>
            <person name="Klopp C."/>
            <person name="Thompson A.W."/>
            <person name="Robinson-Rechavi M."/>
            <person name="Braasch I."/>
            <person name="Lecointre G."/>
            <person name="Bobe J."/>
            <person name="Postlethwait J.H."/>
            <person name="Berthelot C."/>
            <person name="Roest Crollius H."/>
            <person name="Guiguen Y."/>
        </authorList>
    </citation>
    <scope>NUCLEOTIDE SEQUENCE</scope>
    <source>
        <strain evidence="1">NC1722</strain>
    </source>
</reference>
<name>A0AAD7RDR4_9TELE</name>
<dbReference type="Proteomes" id="UP001221898">
    <property type="component" value="Unassembled WGS sequence"/>
</dbReference>
<proteinExistence type="predicted"/>
<gene>
    <name evidence="1" type="ORF">AAFF_G00248730</name>
</gene>
<accession>A0AAD7RDR4</accession>
<comment type="caution">
    <text evidence="1">The sequence shown here is derived from an EMBL/GenBank/DDBJ whole genome shotgun (WGS) entry which is preliminary data.</text>
</comment>
<protein>
    <submittedName>
        <fullName evidence="1">Uncharacterized protein</fullName>
    </submittedName>
</protein>
<sequence>MLLKCRYYQELRSLSLFMTACLFVGEEMTVSELVCSSLSFCRYFFIYIQKHSFLSLKSNKQFVKRSPMLAQASAGFGSLSFSSEVKTVVRLNWCFGVTLQNGLHSWRNKHFELLFFSLSCVLERLASIRRVRRHVLSRAQSDIPGHHGN</sequence>
<dbReference type="EMBL" id="JAINUG010000332">
    <property type="protein sequence ID" value="KAJ8378078.1"/>
    <property type="molecule type" value="Genomic_DNA"/>
</dbReference>
<evidence type="ECO:0000313" key="1">
    <source>
        <dbReference type="EMBL" id="KAJ8378078.1"/>
    </source>
</evidence>
<organism evidence="1 2">
    <name type="scientific">Aldrovandia affinis</name>
    <dbReference type="NCBI Taxonomy" id="143900"/>
    <lineage>
        <taxon>Eukaryota</taxon>
        <taxon>Metazoa</taxon>
        <taxon>Chordata</taxon>
        <taxon>Craniata</taxon>
        <taxon>Vertebrata</taxon>
        <taxon>Euteleostomi</taxon>
        <taxon>Actinopterygii</taxon>
        <taxon>Neopterygii</taxon>
        <taxon>Teleostei</taxon>
        <taxon>Notacanthiformes</taxon>
        <taxon>Halosauridae</taxon>
        <taxon>Aldrovandia</taxon>
    </lineage>
</organism>
<evidence type="ECO:0000313" key="2">
    <source>
        <dbReference type="Proteomes" id="UP001221898"/>
    </source>
</evidence>
<keyword evidence="2" id="KW-1185">Reference proteome</keyword>